<keyword evidence="1" id="KW-1133">Transmembrane helix</keyword>
<evidence type="ECO:0000313" key="2">
    <source>
        <dbReference type="EMBL" id="GAI94525.1"/>
    </source>
</evidence>
<dbReference type="AlphaFoldDB" id="X1U3Z4"/>
<sequence length="254" mass="28473">MGAISNYWKGIEVKILEDPPLEVESKLPWFVEVLVYPASMHGLIQIGIFVVAYLVVDLTQPIMFAVFRHYGQVVVLGLRILLVGYVTFYFGYCIYDSSRGGRRAPNIAVHHVPDKGDFVSQIGLILGCVAVCFWPVGLYYGFTERTDSAFWLLAACGGFFFPMALLAGILFDATHALNPIFIVISVLRTFFAYWALILSFCVFGGLVAAVFWILSNIPILSFVSSAVGLYLLLVAAHLLGRFYWWNKYKLNWGL</sequence>
<protein>
    <submittedName>
        <fullName evidence="2">Uncharacterized protein</fullName>
    </submittedName>
</protein>
<feature type="transmembrane region" description="Helical" evidence="1">
    <location>
        <begin position="76"/>
        <end position="95"/>
    </location>
</feature>
<name>X1U3Z4_9ZZZZ</name>
<proteinExistence type="predicted"/>
<keyword evidence="1" id="KW-0472">Membrane</keyword>
<feature type="transmembrane region" description="Helical" evidence="1">
    <location>
        <begin position="148"/>
        <end position="171"/>
    </location>
</feature>
<keyword evidence="1" id="KW-0812">Transmembrane</keyword>
<reference evidence="2" key="1">
    <citation type="journal article" date="2014" name="Front. Microbiol.">
        <title>High frequency of phylogenetically diverse reductive dehalogenase-homologous genes in deep subseafloor sedimentary metagenomes.</title>
        <authorList>
            <person name="Kawai M."/>
            <person name="Futagami T."/>
            <person name="Toyoda A."/>
            <person name="Takaki Y."/>
            <person name="Nishi S."/>
            <person name="Hori S."/>
            <person name="Arai W."/>
            <person name="Tsubouchi T."/>
            <person name="Morono Y."/>
            <person name="Uchiyama I."/>
            <person name="Ito T."/>
            <person name="Fujiyama A."/>
            <person name="Inagaki F."/>
            <person name="Takami H."/>
        </authorList>
    </citation>
    <scope>NUCLEOTIDE SEQUENCE</scope>
    <source>
        <strain evidence="2">Expedition CK06-06</strain>
    </source>
</reference>
<accession>X1U3Z4</accession>
<feature type="transmembrane region" description="Helical" evidence="1">
    <location>
        <begin position="122"/>
        <end position="142"/>
    </location>
</feature>
<organism evidence="2">
    <name type="scientific">marine sediment metagenome</name>
    <dbReference type="NCBI Taxonomy" id="412755"/>
    <lineage>
        <taxon>unclassified sequences</taxon>
        <taxon>metagenomes</taxon>
        <taxon>ecological metagenomes</taxon>
    </lineage>
</organism>
<feature type="transmembrane region" description="Helical" evidence="1">
    <location>
        <begin position="191"/>
        <end position="213"/>
    </location>
</feature>
<dbReference type="EMBL" id="BARW01015416">
    <property type="protein sequence ID" value="GAI94525.1"/>
    <property type="molecule type" value="Genomic_DNA"/>
</dbReference>
<gene>
    <name evidence="2" type="ORF">S12H4_27067</name>
</gene>
<feature type="transmembrane region" description="Helical" evidence="1">
    <location>
        <begin position="219"/>
        <end position="239"/>
    </location>
</feature>
<evidence type="ECO:0000256" key="1">
    <source>
        <dbReference type="SAM" id="Phobius"/>
    </source>
</evidence>
<feature type="transmembrane region" description="Helical" evidence="1">
    <location>
        <begin position="33"/>
        <end position="56"/>
    </location>
</feature>
<comment type="caution">
    <text evidence="2">The sequence shown here is derived from an EMBL/GenBank/DDBJ whole genome shotgun (WGS) entry which is preliminary data.</text>
</comment>